<sequence length="151" mass="15643">MSADETPEGRFFLLSGAGADDVARALTARLPRAASVDGPVVGAMFGGDAEGSGLEQTFLRYTAGIALADSFRLAGYDAVVADDVPAEHLEAYLDFASPTPIHLVRLGASPAGDLPGLGLTADAPDAVVEEILARLPESVVETETEQDTDDR</sequence>
<dbReference type="Proteomes" id="UP001157126">
    <property type="component" value="Unassembled WGS sequence"/>
</dbReference>
<dbReference type="EMBL" id="BSUO01000001">
    <property type="protein sequence ID" value="GMA38777.1"/>
    <property type="molecule type" value="Genomic_DNA"/>
</dbReference>
<reference evidence="2" key="1">
    <citation type="journal article" date="2019" name="Int. J. Syst. Evol. Microbiol.">
        <title>The Global Catalogue of Microorganisms (GCM) 10K type strain sequencing project: providing services to taxonomists for standard genome sequencing and annotation.</title>
        <authorList>
            <consortium name="The Broad Institute Genomics Platform"/>
            <consortium name="The Broad Institute Genome Sequencing Center for Infectious Disease"/>
            <person name="Wu L."/>
            <person name="Ma J."/>
        </authorList>
    </citation>
    <scope>NUCLEOTIDE SEQUENCE [LARGE SCALE GENOMIC DNA]</scope>
    <source>
        <strain evidence="2">NBRC 113072</strain>
    </source>
</reference>
<dbReference type="Gene3D" id="3.40.50.300">
    <property type="entry name" value="P-loop containing nucleotide triphosphate hydrolases"/>
    <property type="match status" value="1"/>
</dbReference>
<accession>A0ABQ6INL9</accession>
<dbReference type="InterPro" id="IPR027417">
    <property type="entry name" value="P-loop_NTPase"/>
</dbReference>
<proteinExistence type="predicted"/>
<evidence type="ECO:0000313" key="1">
    <source>
        <dbReference type="EMBL" id="GMA38777.1"/>
    </source>
</evidence>
<dbReference type="RefSeq" id="WP_284302818.1">
    <property type="nucleotide sequence ID" value="NZ_BSUO01000001.1"/>
</dbReference>
<name>A0ABQ6INL9_9MICO</name>
<comment type="caution">
    <text evidence="1">The sequence shown here is derived from an EMBL/GenBank/DDBJ whole genome shotgun (WGS) entry which is preliminary data.</text>
</comment>
<keyword evidence="2" id="KW-1185">Reference proteome</keyword>
<organism evidence="1 2">
    <name type="scientific">Mobilicoccus caccae</name>
    <dbReference type="NCBI Taxonomy" id="1859295"/>
    <lineage>
        <taxon>Bacteria</taxon>
        <taxon>Bacillati</taxon>
        <taxon>Actinomycetota</taxon>
        <taxon>Actinomycetes</taxon>
        <taxon>Micrococcales</taxon>
        <taxon>Dermatophilaceae</taxon>
        <taxon>Mobilicoccus</taxon>
    </lineage>
</organism>
<evidence type="ECO:0000313" key="2">
    <source>
        <dbReference type="Proteomes" id="UP001157126"/>
    </source>
</evidence>
<gene>
    <name evidence="1" type="ORF">GCM10025883_08220</name>
</gene>
<protein>
    <submittedName>
        <fullName evidence="1">Uncharacterized protein</fullName>
    </submittedName>
</protein>